<name>A0A6D2GBV1_SALER</name>
<evidence type="ECO:0000313" key="3">
    <source>
        <dbReference type="Proteomes" id="UP000267858"/>
    </source>
</evidence>
<accession>A0A6D2GBV1</accession>
<gene>
    <name evidence="2" type="primary">clpB1</name>
    <name evidence="2" type="ORF">NCTC5773_03988</name>
</gene>
<sequence length="80" mass="8410">MQRVTRAENGARMLESVIDGEMLPPLSLLLLQKMAANVAIARIVLGVADGAFTAVVEDAPEDSADSDALSEPETQDATVL</sequence>
<feature type="compositionally biased region" description="Acidic residues" evidence="1">
    <location>
        <begin position="58"/>
        <end position="74"/>
    </location>
</feature>
<protein>
    <submittedName>
        <fullName evidence="2">Chaperone protein clpB</fullName>
    </submittedName>
</protein>
<evidence type="ECO:0000313" key="2">
    <source>
        <dbReference type="EMBL" id="VEA05967.1"/>
    </source>
</evidence>
<organism evidence="2 3">
    <name type="scientific">Salmonella enterica subsp. salamae</name>
    <dbReference type="NCBI Taxonomy" id="59202"/>
    <lineage>
        <taxon>Bacteria</taxon>
        <taxon>Pseudomonadati</taxon>
        <taxon>Pseudomonadota</taxon>
        <taxon>Gammaproteobacteria</taxon>
        <taxon>Enterobacterales</taxon>
        <taxon>Enterobacteriaceae</taxon>
        <taxon>Salmonella</taxon>
    </lineage>
</organism>
<dbReference type="EMBL" id="LR134141">
    <property type="protein sequence ID" value="VEA05967.1"/>
    <property type="molecule type" value="Genomic_DNA"/>
</dbReference>
<reference evidence="2 3" key="1">
    <citation type="submission" date="2018-12" db="EMBL/GenBank/DDBJ databases">
        <authorList>
            <consortium name="Pathogen Informatics"/>
        </authorList>
    </citation>
    <scope>NUCLEOTIDE SEQUENCE [LARGE SCALE GENOMIC DNA]</scope>
    <source>
        <strain evidence="2 3">NCTC5773</strain>
    </source>
</reference>
<dbReference type="AlphaFoldDB" id="A0A6D2GBV1"/>
<feature type="region of interest" description="Disordered" evidence="1">
    <location>
        <begin position="58"/>
        <end position="80"/>
    </location>
</feature>
<dbReference type="Proteomes" id="UP000267858">
    <property type="component" value="Chromosome"/>
</dbReference>
<proteinExistence type="predicted"/>
<evidence type="ECO:0000256" key="1">
    <source>
        <dbReference type="SAM" id="MobiDB-lite"/>
    </source>
</evidence>